<feature type="region of interest" description="Disordered" evidence="2">
    <location>
        <begin position="24"/>
        <end position="78"/>
    </location>
</feature>
<feature type="region of interest" description="Disordered" evidence="2">
    <location>
        <begin position="100"/>
        <end position="123"/>
    </location>
</feature>
<protein>
    <submittedName>
        <fullName evidence="3">Uncharacterized protein</fullName>
    </submittedName>
</protein>
<name>A0A1E3PDF6_9ASCO</name>
<feature type="coiled-coil region" evidence="1">
    <location>
        <begin position="195"/>
        <end position="222"/>
    </location>
</feature>
<gene>
    <name evidence="3" type="ORF">NADFUDRAFT_67844</name>
</gene>
<accession>A0A1E3PDF6</accession>
<keyword evidence="4" id="KW-1185">Reference proteome</keyword>
<sequence length="461" mass="51474">MMNLTQGATRGVTHVDEINITKSSITNVESESPTRNRRAFGINPLSPPQSLDHDLPPPNRTEKKHGSQPESLQVLGRATSPIRVVSQSTGLVKLALADRYETPPERESSQVISEDNRVDGNNDDEYDNEITEEADKIGETVTATMLEHKRPKYHVDLSSKYPKLDSLVRSNGSDESPTSQSNATMMSSEVYLQKMAAGQRRALELREELALVEREIKLLEQDWMRANKLTPKDYEKPIENRDENSNIYSPMREEFTIKSSQERLTTTFESIGTSFKNNNTLKALTDKFNLRPIEATLGNIETSGLMSPNLALTPGTDRNMTLKKRASMMFSAASNTINNLNVNNPIIPNTKARSDSVSSVGSMGSVKSASSVTRSFLNLPSEEEIKRQLYSPELDSIWTRSRKAINDLNGQVKNFYEDLQDTLEDGLSADRQPGARCELSPNRSGTRSSKPKPNEYDDVDL</sequence>
<dbReference type="Proteomes" id="UP000095009">
    <property type="component" value="Unassembled WGS sequence"/>
</dbReference>
<evidence type="ECO:0000256" key="2">
    <source>
        <dbReference type="SAM" id="MobiDB-lite"/>
    </source>
</evidence>
<dbReference type="EMBL" id="KV454415">
    <property type="protein sequence ID" value="ODQ63244.1"/>
    <property type="molecule type" value="Genomic_DNA"/>
</dbReference>
<organism evidence="3 4">
    <name type="scientific">Nadsonia fulvescens var. elongata DSM 6958</name>
    <dbReference type="NCBI Taxonomy" id="857566"/>
    <lineage>
        <taxon>Eukaryota</taxon>
        <taxon>Fungi</taxon>
        <taxon>Dikarya</taxon>
        <taxon>Ascomycota</taxon>
        <taxon>Saccharomycotina</taxon>
        <taxon>Dipodascomycetes</taxon>
        <taxon>Dipodascales</taxon>
        <taxon>Dipodascales incertae sedis</taxon>
        <taxon>Nadsonia</taxon>
    </lineage>
</organism>
<feature type="compositionally biased region" description="Polar residues" evidence="2">
    <location>
        <begin position="168"/>
        <end position="185"/>
    </location>
</feature>
<evidence type="ECO:0000313" key="3">
    <source>
        <dbReference type="EMBL" id="ODQ63244.1"/>
    </source>
</evidence>
<feature type="region of interest" description="Disordered" evidence="2">
    <location>
        <begin position="426"/>
        <end position="461"/>
    </location>
</feature>
<keyword evidence="1" id="KW-0175">Coiled coil</keyword>
<feature type="compositionally biased region" description="Basic and acidic residues" evidence="2">
    <location>
        <begin position="100"/>
        <end position="120"/>
    </location>
</feature>
<dbReference type="AlphaFoldDB" id="A0A1E3PDF6"/>
<evidence type="ECO:0000256" key="1">
    <source>
        <dbReference type="SAM" id="Coils"/>
    </source>
</evidence>
<evidence type="ECO:0000313" key="4">
    <source>
        <dbReference type="Proteomes" id="UP000095009"/>
    </source>
</evidence>
<feature type="compositionally biased region" description="Polar residues" evidence="2">
    <location>
        <begin position="24"/>
        <end position="33"/>
    </location>
</feature>
<proteinExistence type="predicted"/>
<feature type="region of interest" description="Disordered" evidence="2">
    <location>
        <begin position="166"/>
        <end position="185"/>
    </location>
</feature>
<feature type="compositionally biased region" description="Basic and acidic residues" evidence="2">
    <location>
        <begin position="51"/>
        <end position="67"/>
    </location>
</feature>
<reference evidence="3 4" key="1">
    <citation type="journal article" date="2016" name="Proc. Natl. Acad. Sci. U.S.A.">
        <title>Comparative genomics of biotechnologically important yeasts.</title>
        <authorList>
            <person name="Riley R."/>
            <person name="Haridas S."/>
            <person name="Wolfe K.H."/>
            <person name="Lopes M.R."/>
            <person name="Hittinger C.T."/>
            <person name="Goeker M."/>
            <person name="Salamov A.A."/>
            <person name="Wisecaver J.H."/>
            <person name="Long T.M."/>
            <person name="Calvey C.H."/>
            <person name="Aerts A.L."/>
            <person name="Barry K.W."/>
            <person name="Choi C."/>
            <person name="Clum A."/>
            <person name="Coughlan A.Y."/>
            <person name="Deshpande S."/>
            <person name="Douglass A.P."/>
            <person name="Hanson S.J."/>
            <person name="Klenk H.-P."/>
            <person name="LaButti K.M."/>
            <person name="Lapidus A."/>
            <person name="Lindquist E.A."/>
            <person name="Lipzen A.M."/>
            <person name="Meier-Kolthoff J.P."/>
            <person name="Ohm R.A."/>
            <person name="Otillar R.P."/>
            <person name="Pangilinan J.L."/>
            <person name="Peng Y."/>
            <person name="Rokas A."/>
            <person name="Rosa C.A."/>
            <person name="Scheuner C."/>
            <person name="Sibirny A.A."/>
            <person name="Slot J.C."/>
            <person name="Stielow J.B."/>
            <person name="Sun H."/>
            <person name="Kurtzman C.P."/>
            <person name="Blackwell M."/>
            <person name="Grigoriev I.V."/>
            <person name="Jeffries T.W."/>
        </authorList>
    </citation>
    <scope>NUCLEOTIDE SEQUENCE [LARGE SCALE GENOMIC DNA]</scope>
    <source>
        <strain evidence="3 4">DSM 6958</strain>
    </source>
</reference>